<organism evidence="10 11">
    <name type="scientific">Selenihalanaerobacter shriftii</name>
    <dbReference type="NCBI Taxonomy" id="142842"/>
    <lineage>
        <taxon>Bacteria</taxon>
        <taxon>Bacillati</taxon>
        <taxon>Bacillota</taxon>
        <taxon>Clostridia</taxon>
        <taxon>Halanaerobiales</taxon>
        <taxon>Halobacteroidaceae</taxon>
        <taxon>Selenihalanaerobacter</taxon>
    </lineage>
</organism>
<dbReference type="Gene3D" id="3.30.70.20">
    <property type="match status" value="1"/>
</dbReference>
<keyword evidence="11" id="KW-1185">Reference proteome</keyword>
<evidence type="ECO:0000259" key="9">
    <source>
        <dbReference type="PROSITE" id="PS51379"/>
    </source>
</evidence>
<name>A0A1T4K717_9FIRM</name>
<gene>
    <name evidence="10" type="ORF">SAMN02745118_00661</name>
</gene>
<dbReference type="EMBL" id="FUWM01000005">
    <property type="protein sequence ID" value="SJZ38258.1"/>
    <property type="molecule type" value="Genomic_DNA"/>
</dbReference>
<dbReference type="Proteomes" id="UP000190625">
    <property type="component" value="Unassembled WGS sequence"/>
</dbReference>
<keyword evidence="4" id="KW-0479">Metal-binding</keyword>
<dbReference type="InterPro" id="IPR001041">
    <property type="entry name" value="2Fe-2S_ferredoxin-type"/>
</dbReference>
<protein>
    <recommendedName>
        <fullName evidence="2">Ferredoxin</fullName>
    </recommendedName>
</protein>
<keyword evidence="7" id="KW-0411">Iron-sulfur</keyword>
<reference evidence="11" key="1">
    <citation type="submission" date="2017-02" db="EMBL/GenBank/DDBJ databases">
        <authorList>
            <person name="Varghese N."/>
            <person name="Submissions S."/>
        </authorList>
    </citation>
    <scope>NUCLEOTIDE SEQUENCE [LARGE SCALE GENOMIC DNA]</scope>
    <source>
        <strain evidence="11">ATCC BAA-73</strain>
    </source>
</reference>
<dbReference type="PROSITE" id="PS00198">
    <property type="entry name" value="4FE4S_FER_1"/>
    <property type="match status" value="1"/>
</dbReference>
<dbReference type="GO" id="GO:0051539">
    <property type="term" value="F:4 iron, 4 sulfur cluster binding"/>
    <property type="evidence" value="ECO:0007669"/>
    <property type="project" value="UniProtKB-KW"/>
</dbReference>
<evidence type="ECO:0000256" key="6">
    <source>
        <dbReference type="ARBA" id="ARBA00023004"/>
    </source>
</evidence>
<dbReference type="InterPro" id="IPR017896">
    <property type="entry name" value="4Fe4S_Fe-S-bd"/>
</dbReference>
<dbReference type="SUPFAM" id="SSF54862">
    <property type="entry name" value="4Fe-4S ferredoxins"/>
    <property type="match status" value="1"/>
</dbReference>
<dbReference type="PROSITE" id="PS51379">
    <property type="entry name" value="4FE4S_FER_2"/>
    <property type="match status" value="2"/>
</dbReference>
<dbReference type="PANTHER" id="PTHR24960:SF84">
    <property type="entry name" value="HYDROGENASE SUBUNIT"/>
    <property type="match status" value="1"/>
</dbReference>
<dbReference type="STRING" id="142842.SAMN02745118_00661"/>
<keyword evidence="6" id="KW-0408">Iron</keyword>
<dbReference type="OrthoDB" id="9803192at2"/>
<dbReference type="Pfam" id="PF13510">
    <property type="entry name" value="Fer2_4"/>
    <property type="match status" value="1"/>
</dbReference>
<dbReference type="CDD" id="cd00207">
    <property type="entry name" value="fer2"/>
    <property type="match status" value="1"/>
</dbReference>
<evidence type="ECO:0000256" key="3">
    <source>
        <dbReference type="ARBA" id="ARBA00022485"/>
    </source>
</evidence>
<dbReference type="InterPro" id="IPR036010">
    <property type="entry name" value="2Fe-2S_ferredoxin-like_sf"/>
</dbReference>
<evidence type="ECO:0000256" key="2">
    <source>
        <dbReference type="ARBA" id="ARBA00013529"/>
    </source>
</evidence>
<dbReference type="AlphaFoldDB" id="A0A1T4K717"/>
<dbReference type="SUPFAM" id="SSF54292">
    <property type="entry name" value="2Fe-2S ferredoxin-like"/>
    <property type="match status" value="1"/>
</dbReference>
<dbReference type="InterPro" id="IPR050157">
    <property type="entry name" value="PSI_iron-sulfur_center"/>
</dbReference>
<evidence type="ECO:0000256" key="1">
    <source>
        <dbReference type="ARBA" id="ARBA00003532"/>
    </source>
</evidence>
<feature type="domain" description="2Fe-2S ferredoxin-type" evidence="8">
    <location>
        <begin position="1"/>
        <end position="79"/>
    </location>
</feature>
<sequence length="254" mass="28697">MKVTIDGRDVELQEQKTILKLAKEMDINIPTLCHHEGLSNYGSCRLCIVEISNNGNAEIDTSCTRYAEDGMVIETETEKLKERRQLIGELLLAQAPESEKLKDKLQELGVTKTRFEAKDSDCIVCGRCVRACNEEVGTGAISFVGRGYETKVDTPFSINSDVCIGCTSCAEVCPTGAIEVEDEGATRYIRYFNTELELKKCEECGDYINPERMIEKLKEEDFSYYPEENFNLCVNCRRSREMNKFADKVLEASK</sequence>
<dbReference type="Pfam" id="PF12838">
    <property type="entry name" value="Fer4_7"/>
    <property type="match status" value="1"/>
</dbReference>
<dbReference type="GO" id="GO:0046872">
    <property type="term" value="F:metal ion binding"/>
    <property type="evidence" value="ECO:0007669"/>
    <property type="project" value="UniProtKB-KW"/>
</dbReference>
<evidence type="ECO:0000256" key="7">
    <source>
        <dbReference type="ARBA" id="ARBA00023014"/>
    </source>
</evidence>
<feature type="domain" description="4Fe-4S ferredoxin-type" evidence="9">
    <location>
        <begin position="154"/>
        <end position="183"/>
    </location>
</feature>
<accession>A0A1T4K717</accession>
<dbReference type="InterPro" id="IPR017900">
    <property type="entry name" value="4Fe4S_Fe_S_CS"/>
</dbReference>
<feature type="domain" description="4Fe-4S ferredoxin-type" evidence="9">
    <location>
        <begin position="113"/>
        <end position="146"/>
    </location>
</feature>
<dbReference type="Gene3D" id="3.10.20.740">
    <property type="match status" value="1"/>
</dbReference>
<evidence type="ECO:0000313" key="10">
    <source>
        <dbReference type="EMBL" id="SJZ38258.1"/>
    </source>
</evidence>
<evidence type="ECO:0000256" key="5">
    <source>
        <dbReference type="ARBA" id="ARBA00022737"/>
    </source>
</evidence>
<comment type="function">
    <text evidence="1">Ferredoxins are iron-sulfur proteins that transfer electrons in a wide variety of metabolic reactions.</text>
</comment>
<keyword evidence="5" id="KW-0677">Repeat</keyword>
<evidence type="ECO:0000256" key="4">
    <source>
        <dbReference type="ARBA" id="ARBA00022723"/>
    </source>
</evidence>
<evidence type="ECO:0000259" key="8">
    <source>
        <dbReference type="PROSITE" id="PS51085"/>
    </source>
</evidence>
<keyword evidence="3" id="KW-0004">4Fe-4S</keyword>
<proteinExistence type="predicted"/>
<dbReference type="PANTHER" id="PTHR24960">
    <property type="entry name" value="PHOTOSYSTEM I IRON-SULFUR CENTER-RELATED"/>
    <property type="match status" value="1"/>
</dbReference>
<evidence type="ECO:0000313" key="11">
    <source>
        <dbReference type="Proteomes" id="UP000190625"/>
    </source>
</evidence>
<dbReference type="PROSITE" id="PS51085">
    <property type="entry name" value="2FE2S_FER_2"/>
    <property type="match status" value="1"/>
</dbReference>
<dbReference type="FunFam" id="3.30.70.20:FF:000035">
    <property type="entry name" value="Iron hydrogenase 1"/>
    <property type="match status" value="1"/>
</dbReference>
<dbReference type="RefSeq" id="WP_078809154.1">
    <property type="nucleotide sequence ID" value="NZ_FUWM01000005.1"/>
</dbReference>